<protein>
    <submittedName>
        <fullName evidence="1">Uncharacterized protein</fullName>
    </submittedName>
</protein>
<gene>
    <name evidence="1" type="ORF">Gotri_001313</name>
</gene>
<evidence type="ECO:0000313" key="2">
    <source>
        <dbReference type="Proteomes" id="UP000593568"/>
    </source>
</evidence>
<reference evidence="1 2" key="1">
    <citation type="journal article" date="2019" name="Genome Biol. Evol.">
        <title>Insights into the evolution of the New World diploid cottons (Gossypium, subgenus Houzingenia) based on genome sequencing.</title>
        <authorList>
            <person name="Grover C.E."/>
            <person name="Arick M.A. 2nd"/>
            <person name="Thrash A."/>
            <person name="Conover J.L."/>
            <person name="Sanders W.S."/>
            <person name="Peterson D.G."/>
            <person name="Frelichowski J.E."/>
            <person name="Scheffler J.A."/>
            <person name="Scheffler B.E."/>
            <person name="Wendel J.F."/>
        </authorList>
    </citation>
    <scope>NUCLEOTIDE SEQUENCE [LARGE SCALE GENOMIC DNA]</scope>
    <source>
        <strain evidence="1">8</strain>
        <tissue evidence="1">Leaf</tissue>
    </source>
</reference>
<keyword evidence="2" id="KW-1185">Reference proteome</keyword>
<comment type="caution">
    <text evidence="1">The sequence shown here is derived from an EMBL/GenBank/DDBJ whole genome shotgun (WGS) entry which is preliminary data.</text>
</comment>
<organism evidence="1 2">
    <name type="scientific">Gossypium trilobum</name>
    <dbReference type="NCBI Taxonomy" id="34281"/>
    <lineage>
        <taxon>Eukaryota</taxon>
        <taxon>Viridiplantae</taxon>
        <taxon>Streptophyta</taxon>
        <taxon>Embryophyta</taxon>
        <taxon>Tracheophyta</taxon>
        <taxon>Spermatophyta</taxon>
        <taxon>Magnoliopsida</taxon>
        <taxon>eudicotyledons</taxon>
        <taxon>Gunneridae</taxon>
        <taxon>Pentapetalae</taxon>
        <taxon>rosids</taxon>
        <taxon>malvids</taxon>
        <taxon>Malvales</taxon>
        <taxon>Malvaceae</taxon>
        <taxon>Malvoideae</taxon>
        <taxon>Gossypium</taxon>
    </lineage>
</organism>
<accession>A0A7J9FE94</accession>
<dbReference type="AlphaFoldDB" id="A0A7J9FE94"/>
<proteinExistence type="predicted"/>
<dbReference type="EMBL" id="JABEZW010000013">
    <property type="protein sequence ID" value="MBA0783623.1"/>
    <property type="molecule type" value="Genomic_DNA"/>
</dbReference>
<evidence type="ECO:0000313" key="1">
    <source>
        <dbReference type="EMBL" id="MBA0783623.1"/>
    </source>
</evidence>
<name>A0A7J9FE94_9ROSI</name>
<dbReference type="Proteomes" id="UP000593568">
    <property type="component" value="Unassembled WGS sequence"/>
</dbReference>
<sequence length="77" mass="8860">MDELVVTGLVVATDWRDVCEQLLGRVSETIYGARIDVNWLKRNFSGLYVESSEVQREQHSRTYILMIIGDLLMPDKS</sequence>